<dbReference type="UniPathway" id="UPA00539"/>
<accession>A0A1Y6BZE7</accession>
<evidence type="ECO:0000313" key="5">
    <source>
        <dbReference type="Proteomes" id="UP000192920"/>
    </source>
</evidence>
<dbReference type="Pfam" id="PF05402">
    <property type="entry name" value="PqqD"/>
    <property type="match status" value="1"/>
</dbReference>
<name>A0A1Y6BZE7_9NEIS</name>
<dbReference type="RefSeq" id="WP_085276963.1">
    <property type="nucleotide sequence ID" value="NZ_FXAG01000016.1"/>
</dbReference>
<evidence type="ECO:0000313" key="4">
    <source>
        <dbReference type="EMBL" id="SMF37425.1"/>
    </source>
</evidence>
<dbReference type="Proteomes" id="UP000192920">
    <property type="component" value="Unassembled WGS sequence"/>
</dbReference>
<organism evidence="4 5">
    <name type="scientific">Pseudogulbenkiania subflava DSM 22618</name>
    <dbReference type="NCBI Taxonomy" id="1123014"/>
    <lineage>
        <taxon>Bacteria</taxon>
        <taxon>Pseudomonadati</taxon>
        <taxon>Pseudomonadota</taxon>
        <taxon>Betaproteobacteria</taxon>
        <taxon>Neisseriales</taxon>
        <taxon>Chromobacteriaceae</taxon>
        <taxon>Pseudogulbenkiania</taxon>
    </lineage>
</organism>
<evidence type="ECO:0000256" key="2">
    <source>
        <dbReference type="ARBA" id="ARBA00011741"/>
    </source>
</evidence>
<dbReference type="InterPro" id="IPR022479">
    <property type="entry name" value="PqqD_bac"/>
</dbReference>
<evidence type="ECO:0000256" key="1">
    <source>
        <dbReference type="ARBA" id="ARBA00004886"/>
    </source>
</evidence>
<dbReference type="Gene3D" id="1.10.10.1150">
    <property type="entry name" value="Coenzyme PQQ synthesis protein D (PqqD)"/>
    <property type="match status" value="1"/>
</dbReference>
<dbReference type="GO" id="GO:0048038">
    <property type="term" value="F:quinone binding"/>
    <property type="evidence" value="ECO:0007669"/>
    <property type="project" value="InterPro"/>
</dbReference>
<keyword evidence="5" id="KW-1185">Reference proteome</keyword>
<dbReference type="AlphaFoldDB" id="A0A1Y6BZE7"/>
<evidence type="ECO:0000256" key="3">
    <source>
        <dbReference type="ARBA" id="ARBA00022905"/>
    </source>
</evidence>
<dbReference type="NCBIfam" id="TIGR03859">
    <property type="entry name" value="PQQ_PqqD"/>
    <property type="match status" value="1"/>
</dbReference>
<sequence>MLTLDSTVQLAPGTRLQHDKVRERWVLLGPERMLIVDDMARLILERSRGQSIGALCQALAAEFDAPLATVESDVLALFTTMSEKGFLRHD</sequence>
<protein>
    <submittedName>
        <fullName evidence="4">Pyrroloquinoline quinone biosynthesis protein D</fullName>
    </submittedName>
</protein>
<comment type="subunit">
    <text evidence="2">Monomer. Interacts with PqqE.</text>
</comment>
<reference evidence="5" key="1">
    <citation type="submission" date="2017-04" db="EMBL/GenBank/DDBJ databases">
        <authorList>
            <person name="Varghese N."/>
            <person name="Submissions S."/>
        </authorList>
    </citation>
    <scope>NUCLEOTIDE SEQUENCE [LARGE SCALE GENOMIC DNA]</scope>
    <source>
        <strain evidence="5">DSM 22618</strain>
    </source>
</reference>
<keyword evidence="3" id="KW-0884">PQQ biosynthesis</keyword>
<comment type="pathway">
    <text evidence="1">Cofactor biosynthesis; pyrroloquinoline quinone biosynthesis.</text>
</comment>
<dbReference type="GO" id="GO:0018189">
    <property type="term" value="P:pyrroloquinoline quinone biosynthetic process"/>
    <property type="evidence" value="ECO:0007669"/>
    <property type="project" value="UniProtKB-UniPathway"/>
</dbReference>
<proteinExistence type="predicted"/>
<dbReference type="InterPro" id="IPR008792">
    <property type="entry name" value="PQQD"/>
</dbReference>
<dbReference type="EMBL" id="FXAG01000016">
    <property type="protein sequence ID" value="SMF37425.1"/>
    <property type="molecule type" value="Genomic_DNA"/>
</dbReference>
<dbReference type="STRING" id="1123014.SAMN02745746_02821"/>
<gene>
    <name evidence="4" type="ORF">SAMN02745746_02821</name>
</gene>
<dbReference type="InterPro" id="IPR041881">
    <property type="entry name" value="PqqD_sf"/>
</dbReference>